<dbReference type="EMBL" id="MEIA01000531">
    <property type="protein sequence ID" value="OJF10143.1"/>
    <property type="molecule type" value="Genomic_DNA"/>
</dbReference>
<dbReference type="GO" id="GO:0003700">
    <property type="term" value="F:DNA-binding transcription factor activity"/>
    <property type="evidence" value="ECO:0007669"/>
    <property type="project" value="TreeGrafter"/>
</dbReference>
<feature type="domain" description="HTH tetR-type" evidence="3">
    <location>
        <begin position="19"/>
        <end position="79"/>
    </location>
</feature>
<evidence type="ECO:0000313" key="4">
    <source>
        <dbReference type="EMBL" id="OJF10143.1"/>
    </source>
</evidence>
<dbReference type="InterPro" id="IPR036271">
    <property type="entry name" value="Tet_transcr_reg_TetR-rel_C_sf"/>
</dbReference>
<protein>
    <recommendedName>
        <fullName evidence="3">HTH tetR-type domain-containing protein</fullName>
    </recommendedName>
</protein>
<dbReference type="PANTHER" id="PTHR30055">
    <property type="entry name" value="HTH-TYPE TRANSCRIPTIONAL REGULATOR RUTR"/>
    <property type="match status" value="1"/>
</dbReference>
<gene>
    <name evidence="4" type="ORF">BG844_33840</name>
</gene>
<dbReference type="Pfam" id="PF21313">
    <property type="entry name" value="EthR_C"/>
    <property type="match status" value="1"/>
</dbReference>
<sequence>MRARRDASPAWESGTTRGDQRREALLRALDELLHESDLESITIADITTRAGVTRSGFYFYFANKAACMAALGADVYVASVAAAAHLADDSLPAVRRIERMVYDLTASVRRHHYLYRAMLDARRHSGAIREMWDSYLDSFVAPMAQYIDSERSAGHAPAGPHSRTLAALLLGLSDRVLESLGPTETPDDRRRVDALATIWLRSIYGTSEIARPRGEPPGVER</sequence>
<accession>A0A1K0FBC2</accession>
<dbReference type="Gene3D" id="1.10.10.60">
    <property type="entry name" value="Homeodomain-like"/>
    <property type="match status" value="1"/>
</dbReference>
<evidence type="ECO:0000256" key="1">
    <source>
        <dbReference type="ARBA" id="ARBA00023125"/>
    </source>
</evidence>
<dbReference type="AlphaFoldDB" id="A0A1K0FBC2"/>
<dbReference type="InterPro" id="IPR001647">
    <property type="entry name" value="HTH_TetR"/>
</dbReference>
<dbReference type="InterPro" id="IPR049397">
    <property type="entry name" value="EthR_C"/>
</dbReference>
<dbReference type="Proteomes" id="UP000182486">
    <property type="component" value="Unassembled WGS sequence"/>
</dbReference>
<dbReference type="SUPFAM" id="SSF48498">
    <property type="entry name" value="Tetracyclin repressor-like, C-terminal domain"/>
    <property type="match status" value="1"/>
</dbReference>
<evidence type="ECO:0000313" key="5">
    <source>
        <dbReference type="Proteomes" id="UP000182486"/>
    </source>
</evidence>
<feature type="DNA-binding region" description="H-T-H motif" evidence="2">
    <location>
        <begin position="42"/>
        <end position="61"/>
    </location>
</feature>
<dbReference type="InterPro" id="IPR009057">
    <property type="entry name" value="Homeodomain-like_sf"/>
</dbReference>
<reference evidence="4 5" key="1">
    <citation type="submission" date="2016-09" db="EMBL/GenBank/DDBJ databases">
        <title>Couchioplanes caeruleus draft genome sequence.</title>
        <authorList>
            <person name="Sheehan J."/>
            <person name="Caffrey P."/>
        </authorList>
    </citation>
    <scope>NUCLEOTIDE SEQUENCE [LARGE SCALE GENOMIC DNA]</scope>
    <source>
        <strain evidence="4 5">DSM 43634</strain>
    </source>
</reference>
<evidence type="ECO:0000256" key="2">
    <source>
        <dbReference type="PROSITE-ProRule" id="PRU00335"/>
    </source>
</evidence>
<name>A0A1K0FBC2_9ACTN</name>
<organism evidence="4 5">
    <name type="scientific">Couchioplanes caeruleus subsp. caeruleus</name>
    <dbReference type="NCBI Taxonomy" id="56427"/>
    <lineage>
        <taxon>Bacteria</taxon>
        <taxon>Bacillati</taxon>
        <taxon>Actinomycetota</taxon>
        <taxon>Actinomycetes</taxon>
        <taxon>Micromonosporales</taxon>
        <taxon>Micromonosporaceae</taxon>
        <taxon>Couchioplanes</taxon>
    </lineage>
</organism>
<evidence type="ECO:0000259" key="3">
    <source>
        <dbReference type="PROSITE" id="PS50977"/>
    </source>
</evidence>
<dbReference type="PANTHER" id="PTHR30055:SF184">
    <property type="entry name" value="HTH-TYPE TRANSCRIPTIONAL REGULATOR ETHR"/>
    <property type="match status" value="1"/>
</dbReference>
<keyword evidence="1 2" id="KW-0238">DNA-binding</keyword>
<keyword evidence="5" id="KW-1185">Reference proteome</keyword>
<proteinExistence type="predicted"/>
<dbReference type="Gene3D" id="1.10.357.10">
    <property type="entry name" value="Tetracycline Repressor, domain 2"/>
    <property type="match status" value="1"/>
</dbReference>
<dbReference type="InterPro" id="IPR050109">
    <property type="entry name" value="HTH-type_TetR-like_transc_reg"/>
</dbReference>
<dbReference type="PROSITE" id="PS50977">
    <property type="entry name" value="HTH_TETR_2"/>
    <property type="match status" value="1"/>
</dbReference>
<dbReference type="Pfam" id="PF00440">
    <property type="entry name" value="TetR_N"/>
    <property type="match status" value="1"/>
</dbReference>
<dbReference type="GO" id="GO:0000976">
    <property type="term" value="F:transcription cis-regulatory region binding"/>
    <property type="evidence" value="ECO:0007669"/>
    <property type="project" value="TreeGrafter"/>
</dbReference>
<dbReference type="SUPFAM" id="SSF46689">
    <property type="entry name" value="Homeodomain-like"/>
    <property type="match status" value="1"/>
</dbReference>
<comment type="caution">
    <text evidence="4">The sequence shown here is derived from an EMBL/GenBank/DDBJ whole genome shotgun (WGS) entry which is preliminary data.</text>
</comment>